<dbReference type="EMBL" id="LUUG01000072">
    <property type="protein sequence ID" value="OAI04352.1"/>
    <property type="molecule type" value="Genomic_DNA"/>
</dbReference>
<proteinExistence type="predicted"/>
<dbReference type="AlphaFoldDB" id="A0A177MFB7"/>
<sequence>MNPTPAFQQQQRQFLNYLRQPQAAQLPNGFAPERLAVYVDLLYNKFDESLTACFPVIHSILSKDDWRALLLDFIAKHRCLTPYYRQIPDEFLQYLQQERQHPDDWPFLAELAHFEWIELQLSIAEAEPVTRKQLSDAELLNNVPVFAPVIQLLHYHWPVQDIGPNFLPNEPPETATHILGFRDSEDQVQFIALNPATAKLILLLNNGLSGQQALQALQAMRRAEITDTQFLELTQFGQHILADLHSQGAIIDIRPVCTLEPY</sequence>
<feature type="domain" description="Putative DNA-binding" evidence="1">
    <location>
        <begin position="9"/>
        <end position="95"/>
    </location>
</feature>
<dbReference type="RefSeq" id="WP_064008745.1">
    <property type="nucleotide sequence ID" value="NZ_LUUG01000072.1"/>
</dbReference>
<evidence type="ECO:0000259" key="1">
    <source>
        <dbReference type="Pfam" id="PF09836"/>
    </source>
</evidence>
<organism evidence="3 4">
    <name type="scientific">Methylomonas methanica</name>
    <dbReference type="NCBI Taxonomy" id="421"/>
    <lineage>
        <taxon>Bacteria</taxon>
        <taxon>Pseudomonadati</taxon>
        <taxon>Pseudomonadota</taxon>
        <taxon>Gammaproteobacteria</taxon>
        <taxon>Methylococcales</taxon>
        <taxon>Methylococcaceae</taxon>
        <taxon>Methylomonas</taxon>
    </lineage>
</organism>
<reference evidence="3 4" key="1">
    <citation type="submission" date="2016-03" db="EMBL/GenBank/DDBJ databases">
        <authorList>
            <person name="Ploux O."/>
        </authorList>
    </citation>
    <scope>NUCLEOTIDE SEQUENCE [LARGE SCALE GENOMIC DNA]</scope>
    <source>
        <strain evidence="3 4">R-45363</strain>
    </source>
</reference>
<dbReference type="InterPro" id="IPR044922">
    <property type="entry name" value="DUF2063_N_sf"/>
</dbReference>
<feature type="domain" description="NGO1945-like C-terminal" evidence="2">
    <location>
        <begin position="147"/>
        <end position="245"/>
    </location>
</feature>
<dbReference type="InterPro" id="IPR018640">
    <property type="entry name" value="DUF2063"/>
</dbReference>
<protein>
    <submittedName>
        <fullName evidence="3">DUF2063 domain-containing protein</fullName>
    </submittedName>
</protein>
<dbReference type="Pfam" id="PF22106">
    <property type="entry name" value="NGO1945_C"/>
    <property type="match status" value="1"/>
</dbReference>
<dbReference type="Proteomes" id="UP000078090">
    <property type="component" value="Unassembled WGS sequence"/>
</dbReference>
<comment type="caution">
    <text evidence="3">The sequence shown here is derived from an EMBL/GenBank/DDBJ whole genome shotgun (WGS) entry which is preliminary data.</text>
</comment>
<dbReference type="Gene3D" id="1.10.150.690">
    <property type="entry name" value="DUF2063"/>
    <property type="match status" value="1"/>
</dbReference>
<name>A0A177MFB7_METMH</name>
<evidence type="ECO:0000313" key="3">
    <source>
        <dbReference type="EMBL" id="OAI04352.1"/>
    </source>
</evidence>
<dbReference type="Pfam" id="PF09836">
    <property type="entry name" value="DUF2063"/>
    <property type="match status" value="1"/>
</dbReference>
<accession>A0A177MFB7</accession>
<dbReference type="Gene3D" id="3.90.930.50">
    <property type="match status" value="1"/>
</dbReference>
<dbReference type="OrthoDB" id="4146344at2"/>
<dbReference type="InterPro" id="IPR054098">
    <property type="entry name" value="NGO1945-like_C"/>
</dbReference>
<evidence type="ECO:0000313" key="4">
    <source>
        <dbReference type="Proteomes" id="UP000078090"/>
    </source>
</evidence>
<evidence type="ECO:0000259" key="2">
    <source>
        <dbReference type="Pfam" id="PF22106"/>
    </source>
</evidence>
<gene>
    <name evidence="3" type="ORF">A1332_14405</name>
</gene>